<feature type="region of interest" description="Disordered" evidence="1">
    <location>
        <begin position="78"/>
        <end position="119"/>
    </location>
</feature>
<evidence type="ECO:0000313" key="3">
    <source>
        <dbReference type="Proteomes" id="UP000813824"/>
    </source>
</evidence>
<dbReference type="EMBL" id="JAEVFJ010000050">
    <property type="protein sequence ID" value="KAH8082448.1"/>
    <property type="molecule type" value="Genomic_DNA"/>
</dbReference>
<evidence type="ECO:0000256" key="1">
    <source>
        <dbReference type="SAM" id="MobiDB-lite"/>
    </source>
</evidence>
<dbReference type="AlphaFoldDB" id="A0A8K0UGT6"/>
<organism evidence="2 3">
    <name type="scientific">Cristinia sonorae</name>
    <dbReference type="NCBI Taxonomy" id="1940300"/>
    <lineage>
        <taxon>Eukaryota</taxon>
        <taxon>Fungi</taxon>
        <taxon>Dikarya</taxon>
        <taxon>Basidiomycota</taxon>
        <taxon>Agaricomycotina</taxon>
        <taxon>Agaricomycetes</taxon>
        <taxon>Agaricomycetidae</taxon>
        <taxon>Agaricales</taxon>
        <taxon>Pleurotineae</taxon>
        <taxon>Stephanosporaceae</taxon>
        <taxon>Cristinia</taxon>
    </lineage>
</organism>
<proteinExistence type="predicted"/>
<reference evidence="2" key="1">
    <citation type="journal article" date="2021" name="New Phytol.">
        <title>Evolutionary innovations through gain and loss of genes in the ectomycorrhizal Boletales.</title>
        <authorList>
            <person name="Wu G."/>
            <person name="Miyauchi S."/>
            <person name="Morin E."/>
            <person name="Kuo A."/>
            <person name="Drula E."/>
            <person name="Varga T."/>
            <person name="Kohler A."/>
            <person name="Feng B."/>
            <person name="Cao Y."/>
            <person name="Lipzen A."/>
            <person name="Daum C."/>
            <person name="Hundley H."/>
            <person name="Pangilinan J."/>
            <person name="Johnson J."/>
            <person name="Barry K."/>
            <person name="LaButti K."/>
            <person name="Ng V."/>
            <person name="Ahrendt S."/>
            <person name="Min B."/>
            <person name="Choi I.G."/>
            <person name="Park H."/>
            <person name="Plett J.M."/>
            <person name="Magnuson J."/>
            <person name="Spatafora J.W."/>
            <person name="Nagy L.G."/>
            <person name="Henrissat B."/>
            <person name="Grigoriev I.V."/>
            <person name="Yang Z.L."/>
            <person name="Xu J."/>
            <person name="Martin F.M."/>
        </authorList>
    </citation>
    <scope>NUCLEOTIDE SEQUENCE</scope>
    <source>
        <strain evidence="2">KKN 215</strain>
    </source>
</reference>
<evidence type="ECO:0000313" key="2">
    <source>
        <dbReference type="EMBL" id="KAH8082448.1"/>
    </source>
</evidence>
<comment type="caution">
    <text evidence="2">The sequence shown here is derived from an EMBL/GenBank/DDBJ whole genome shotgun (WGS) entry which is preliminary data.</text>
</comment>
<keyword evidence="3" id="KW-1185">Reference proteome</keyword>
<name>A0A8K0UGT6_9AGAR</name>
<accession>A0A8K0UGT6</accession>
<gene>
    <name evidence="2" type="ORF">BXZ70DRAFT_1012298</name>
</gene>
<sequence>MRILEEVCDAEILARFKDHYLWSCSVKDFQRDQVFAAVFRFDMHVRKAYFTGSNMAFVVDADASTNKFRDIRLDTMEESAQAEVPPKLSSRSDRFSPLSRTLRLSEPSTRFHGKRRGLP</sequence>
<dbReference type="Proteomes" id="UP000813824">
    <property type="component" value="Unassembled WGS sequence"/>
</dbReference>
<protein>
    <submittedName>
        <fullName evidence="2">Uncharacterized protein</fullName>
    </submittedName>
</protein>